<dbReference type="InterPro" id="IPR002078">
    <property type="entry name" value="Sigma_54_int"/>
</dbReference>
<evidence type="ECO:0000259" key="4">
    <source>
        <dbReference type="PROSITE" id="PS50045"/>
    </source>
</evidence>
<dbReference type="PANTHER" id="PTHR32071">
    <property type="entry name" value="TRANSCRIPTIONAL REGULATORY PROTEIN"/>
    <property type="match status" value="1"/>
</dbReference>
<protein>
    <submittedName>
        <fullName evidence="5">Sigma-54-dependent Fis family transcriptional regulator</fullName>
    </submittedName>
</protein>
<dbReference type="CDD" id="cd00009">
    <property type="entry name" value="AAA"/>
    <property type="match status" value="1"/>
</dbReference>
<name>A0ABY0CMW4_9DELT</name>
<evidence type="ECO:0000313" key="6">
    <source>
        <dbReference type="Proteomes" id="UP000282926"/>
    </source>
</evidence>
<dbReference type="Proteomes" id="UP000282926">
    <property type="component" value="Unassembled WGS sequence"/>
</dbReference>
<feature type="compositionally biased region" description="Polar residues" evidence="3">
    <location>
        <begin position="36"/>
        <end position="57"/>
    </location>
</feature>
<keyword evidence="6" id="KW-1185">Reference proteome</keyword>
<accession>A0ABY0CMW4</accession>
<evidence type="ECO:0000256" key="3">
    <source>
        <dbReference type="SAM" id="MobiDB-lite"/>
    </source>
</evidence>
<dbReference type="Gene3D" id="1.10.8.60">
    <property type="match status" value="1"/>
</dbReference>
<feature type="region of interest" description="Disordered" evidence="3">
    <location>
        <begin position="35"/>
        <end position="57"/>
    </location>
</feature>
<dbReference type="PROSITE" id="PS50045">
    <property type="entry name" value="SIGMA54_INTERACT_4"/>
    <property type="match status" value="1"/>
</dbReference>
<dbReference type="Pfam" id="PF00158">
    <property type="entry name" value="Sigma54_activat"/>
    <property type="match status" value="1"/>
</dbReference>
<reference evidence="5 6" key="1">
    <citation type="submission" date="2019-01" db="EMBL/GenBank/DDBJ databases">
        <title>Lujinxingia litoralis gen. nov., sp. nov. and Lujinxingia sediminis gen. nov., sp. nov., new members in the order Bradymonadales, isolated from coastal sediment.</title>
        <authorList>
            <person name="Li C.-M."/>
        </authorList>
    </citation>
    <scope>NUCLEOTIDE SEQUENCE [LARGE SCALE GENOMIC DNA]</scope>
    <source>
        <strain evidence="5 6">SEH01</strain>
    </source>
</reference>
<keyword evidence="1" id="KW-0547">Nucleotide-binding</keyword>
<gene>
    <name evidence="5" type="ORF">EA187_19650</name>
</gene>
<dbReference type="EMBL" id="SADD01000020">
    <property type="protein sequence ID" value="RVU40995.1"/>
    <property type="molecule type" value="Genomic_DNA"/>
</dbReference>
<proteinExistence type="predicted"/>
<dbReference type="PANTHER" id="PTHR32071:SF122">
    <property type="entry name" value="SIGMA FACTOR"/>
    <property type="match status" value="1"/>
</dbReference>
<organism evidence="5 6">
    <name type="scientific">Lujinxingia sediminis</name>
    <dbReference type="NCBI Taxonomy" id="2480984"/>
    <lineage>
        <taxon>Bacteria</taxon>
        <taxon>Deltaproteobacteria</taxon>
        <taxon>Bradymonadales</taxon>
        <taxon>Lujinxingiaceae</taxon>
        <taxon>Lujinxingia</taxon>
    </lineage>
</organism>
<feature type="domain" description="Sigma-54 factor interaction" evidence="4">
    <location>
        <begin position="164"/>
        <end position="427"/>
    </location>
</feature>
<dbReference type="InterPro" id="IPR027417">
    <property type="entry name" value="P-loop_NTPase"/>
</dbReference>
<evidence type="ECO:0000313" key="5">
    <source>
        <dbReference type="EMBL" id="RVU40995.1"/>
    </source>
</evidence>
<evidence type="ECO:0000256" key="1">
    <source>
        <dbReference type="ARBA" id="ARBA00022741"/>
    </source>
</evidence>
<keyword evidence="2" id="KW-0067">ATP-binding</keyword>
<dbReference type="RefSeq" id="WP_127781402.1">
    <property type="nucleotide sequence ID" value="NZ_SADD01000020.1"/>
</dbReference>
<dbReference type="Gene3D" id="3.40.50.300">
    <property type="entry name" value="P-loop containing nucleotide triphosphate hydrolases"/>
    <property type="match status" value="1"/>
</dbReference>
<comment type="caution">
    <text evidence="5">The sequence shown here is derived from an EMBL/GenBank/DDBJ whole genome shotgun (WGS) entry which is preliminary data.</text>
</comment>
<evidence type="ECO:0000256" key="2">
    <source>
        <dbReference type="ARBA" id="ARBA00022840"/>
    </source>
</evidence>
<dbReference type="SUPFAM" id="SSF52540">
    <property type="entry name" value="P-loop containing nucleoside triphosphate hydrolases"/>
    <property type="match status" value="1"/>
</dbReference>
<dbReference type="InterPro" id="IPR003593">
    <property type="entry name" value="AAA+_ATPase"/>
</dbReference>
<dbReference type="SMART" id="SM00382">
    <property type="entry name" value="AAA"/>
    <property type="match status" value="1"/>
</dbReference>
<sequence length="503" mass="56362">MLSSDARAFFREVAAAAFANPFSEERARRDRRLAATLQTPRTPAQEATSSLASGSPNPELNAALSAVRAELDRLWPLDLNALQGEDRHLVEVALLFDTFHVFVPEFDDLVARQREAGSRPLKANFGLEVVRRLVERGMSAERAARFVGIFYQMRRAFFMARERLKGGSPSMQRLRARLWQAIFTDDLARYEARLWDRMEDFSIFLIGPTGSGKGAAASVLGASSWIPFDDQAGRFALSFTDLFVPLNLSQFPETLIESELFGHKKGAFTGAIDAHEGVFGRCPRHGVIFLDEIGETSLPTQIKLLRVLQERVFVPVGGHEEQRFEGRVIAATNRDIGRARREGRFRDDFFYRLCSDVIEVPSLAARLIEEPAELDMLVAHSVARILGQPDEALSGEVVASLRAHVPEGYAWPGNVRELEQAVRRVLLGAPYGGDLRLDSPDVAELSRPAARLGARIDAGDLTMRELQQAYCRLLYERSGTYEEVARQAEIDRRTARRYIEDEL</sequence>